<dbReference type="Proteomes" id="UP000218327">
    <property type="component" value="Unassembled WGS sequence"/>
</dbReference>
<accession>A0A2A5B7Y0</accession>
<dbReference type="PROSITE" id="PS51471">
    <property type="entry name" value="FE2OG_OXY"/>
    <property type="match status" value="1"/>
</dbReference>
<dbReference type="GO" id="GO:0005506">
    <property type="term" value="F:iron ion binding"/>
    <property type="evidence" value="ECO:0007669"/>
    <property type="project" value="InterPro"/>
</dbReference>
<sequence>MTIKLREFYETGTKVNEDPLVYVFEDFLDELEIEQLLAAAKPKLKQALVSAEKSGVPSAGRTGHNCWVAHGYNAVIEDLSLRVAEVVGVPLENAESLQVIHYSESQEYAPHFDAWDAATERGQRCMAKGGQRMITCLLYLNDVEEGGGTSFPKLDMEVRAKKGRMVLFHNCHQGSLVRHPDSLHGGMPVLKGEKWACNFWFREKMYQAPGATPTKKQDTPVSPKFKRVI</sequence>
<dbReference type="Pfam" id="PF13640">
    <property type="entry name" value="2OG-FeII_Oxy_3"/>
    <property type="match status" value="1"/>
</dbReference>
<evidence type="ECO:0000256" key="3">
    <source>
        <dbReference type="ARBA" id="ARBA00022896"/>
    </source>
</evidence>
<gene>
    <name evidence="9" type="ORF">COA96_04105</name>
</gene>
<keyword evidence="2" id="KW-0479">Metal-binding</keyword>
<dbReference type="InterPro" id="IPR044862">
    <property type="entry name" value="Pro_4_hyd_alph_FE2OG_OXY"/>
</dbReference>
<organism evidence="9 10">
    <name type="scientific">SAR86 cluster bacterium</name>
    <dbReference type="NCBI Taxonomy" id="2030880"/>
    <lineage>
        <taxon>Bacteria</taxon>
        <taxon>Pseudomonadati</taxon>
        <taxon>Pseudomonadota</taxon>
        <taxon>Gammaproteobacteria</taxon>
        <taxon>SAR86 cluster</taxon>
    </lineage>
</organism>
<evidence type="ECO:0000256" key="4">
    <source>
        <dbReference type="ARBA" id="ARBA00022964"/>
    </source>
</evidence>
<comment type="caution">
    <text evidence="9">The sequence shown here is derived from an EMBL/GenBank/DDBJ whole genome shotgun (WGS) entry which is preliminary data.</text>
</comment>
<keyword evidence="5" id="KW-0560">Oxidoreductase</keyword>
<dbReference type="SUPFAM" id="SSF51197">
    <property type="entry name" value="Clavaminate synthase-like"/>
    <property type="match status" value="1"/>
</dbReference>
<name>A0A2A5B7Y0_9GAMM</name>
<dbReference type="InterPro" id="IPR006620">
    <property type="entry name" value="Pro_4_hyd_alph"/>
</dbReference>
<evidence type="ECO:0000256" key="7">
    <source>
        <dbReference type="SAM" id="MobiDB-lite"/>
    </source>
</evidence>
<evidence type="ECO:0000256" key="1">
    <source>
        <dbReference type="ARBA" id="ARBA00001961"/>
    </source>
</evidence>
<evidence type="ECO:0000259" key="8">
    <source>
        <dbReference type="PROSITE" id="PS51471"/>
    </source>
</evidence>
<dbReference type="InterPro" id="IPR005123">
    <property type="entry name" value="Oxoglu/Fe-dep_dioxygenase_dom"/>
</dbReference>
<evidence type="ECO:0000313" key="10">
    <source>
        <dbReference type="Proteomes" id="UP000218327"/>
    </source>
</evidence>
<dbReference type="SMART" id="SM00702">
    <property type="entry name" value="P4Hc"/>
    <property type="match status" value="1"/>
</dbReference>
<dbReference type="EMBL" id="NVVJ01000008">
    <property type="protein sequence ID" value="PCJ27106.1"/>
    <property type="molecule type" value="Genomic_DNA"/>
</dbReference>
<feature type="region of interest" description="Disordered" evidence="7">
    <location>
        <begin position="210"/>
        <end position="229"/>
    </location>
</feature>
<proteinExistence type="predicted"/>
<comment type="cofactor">
    <cofactor evidence="1">
        <name>L-ascorbate</name>
        <dbReference type="ChEBI" id="CHEBI:38290"/>
    </cofactor>
</comment>
<dbReference type="GO" id="GO:0051213">
    <property type="term" value="F:dioxygenase activity"/>
    <property type="evidence" value="ECO:0007669"/>
    <property type="project" value="UniProtKB-KW"/>
</dbReference>
<evidence type="ECO:0000256" key="6">
    <source>
        <dbReference type="ARBA" id="ARBA00023004"/>
    </source>
</evidence>
<dbReference type="InterPro" id="IPR045054">
    <property type="entry name" value="P4HA-like"/>
</dbReference>
<dbReference type="GO" id="GO:0031418">
    <property type="term" value="F:L-ascorbic acid binding"/>
    <property type="evidence" value="ECO:0007669"/>
    <property type="project" value="UniProtKB-KW"/>
</dbReference>
<keyword evidence="6" id="KW-0408">Iron</keyword>
<dbReference type="Gene3D" id="2.60.120.620">
    <property type="entry name" value="q2cbj1_9rhob like domain"/>
    <property type="match status" value="1"/>
</dbReference>
<protein>
    <submittedName>
        <fullName evidence="9">2OG-Fe(II) oxygenase</fullName>
    </submittedName>
</protein>
<feature type="domain" description="Fe2OG dioxygenase" evidence="8">
    <location>
        <begin position="93"/>
        <end position="203"/>
    </location>
</feature>
<evidence type="ECO:0000256" key="2">
    <source>
        <dbReference type="ARBA" id="ARBA00022723"/>
    </source>
</evidence>
<reference evidence="10" key="1">
    <citation type="submission" date="2017-08" db="EMBL/GenBank/DDBJ databases">
        <title>A dynamic microbial community with high functional redundancy inhabits the cold, oxic subseafloor aquifer.</title>
        <authorList>
            <person name="Tully B.J."/>
            <person name="Wheat C.G."/>
            <person name="Glazer B.T."/>
            <person name="Huber J.A."/>
        </authorList>
    </citation>
    <scope>NUCLEOTIDE SEQUENCE [LARGE SCALE GENOMIC DNA]</scope>
</reference>
<dbReference type="AlphaFoldDB" id="A0A2A5B7Y0"/>
<dbReference type="GO" id="GO:0016705">
    <property type="term" value="F:oxidoreductase activity, acting on paired donors, with incorporation or reduction of molecular oxygen"/>
    <property type="evidence" value="ECO:0007669"/>
    <property type="project" value="InterPro"/>
</dbReference>
<dbReference type="PANTHER" id="PTHR10869:SF246">
    <property type="entry name" value="TRANSMEMBRANE PROLYL 4-HYDROXYLASE"/>
    <property type="match status" value="1"/>
</dbReference>
<dbReference type="PANTHER" id="PTHR10869">
    <property type="entry name" value="PROLYL 4-HYDROXYLASE ALPHA SUBUNIT"/>
    <property type="match status" value="1"/>
</dbReference>
<keyword evidence="3" id="KW-0847">Vitamin C</keyword>
<keyword evidence="4" id="KW-0223">Dioxygenase</keyword>
<evidence type="ECO:0000256" key="5">
    <source>
        <dbReference type="ARBA" id="ARBA00023002"/>
    </source>
</evidence>
<evidence type="ECO:0000313" key="9">
    <source>
        <dbReference type="EMBL" id="PCJ27106.1"/>
    </source>
</evidence>